<name>A0ABR3VZX1_9PEZI</name>
<evidence type="ECO:0000313" key="2">
    <source>
        <dbReference type="EMBL" id="KAL1849624.1"/>
    </source>
</evidence>
<gene>
    <name evidence="2" type="ORF">VTK73DRAFT_9845</name>
</gene>
<proteinExistence type="predicted"/>
<feature type="region of interest" description="Disordered" evidence="1">
    <location>
        <begin position="69"/>
        <end position="169"/>
    </location>
</feature>
<protein>
    <submittedName>
        <fullName evidence="2">Uncharacterized protein</fullName>
    </submittedName>
</protein>
<evidence type="ECO:0000256" key="1">
    <source>
        <dbReference type="SAM" id="MobiDB-lite"/>
    </source>
</evidence>
<keyword evidence="3" id="KW-1185">Reference proteome</keyword>
<evidence type="ECO:0000313" key="3">
    <source>
        <dbReference type="Proteomes" id="UP001586593"/>
    </source>
</evidence>
<dbReference type="Proteomes" id="UP001586593">
    <property type="component" value="Unassembled WGS sequence"/>
</dbReference>
<feature type="compositionally biased region" description="Acidic residues" evidence="1">
    <location>
        <begin position="146"/>
        <end position="160"/>
    </location>
</feature>
<organism evidence="2 3">
    <name type="scientific">Phialemonium thermophilum</name>
    <dbReference type="NCBI Taxonomy" id="223376"/>
    <lineage>
        <taxon>Eukaryota</taxon>
        <taxon>Fungi</taxon>
        <taxon>Dikarya</taxon>
        <taxon>Ascomycota</taxon>
        <taxon>Pezizomycotina</taxon>
        <taxon>Sordariomycetes</taxon>
        <taxon>Sordariomycetidae</taxon>
        <taxon>Cephalothecales</taxon>
        <taxon>Cephalothecaceae</taxon>
        <taxon>Phialemonium</taxon>
    </lineage>
</organism>
<feature type="compositionally biased region" description="Basic and acidic residues" evidence="1">
    <location>
        <begin position="127"/>
        <end position="144"/>
    </location>
</feature>
<accession>A0ABR3VZX1</accession>
<dbReference type="EMBL" id="JAZHXJ010000866">
    <property type="protein sequence ID" value="KAL1849624.1"/>
    <property type="molecule type" value="Genomic_DNA"/>
</dbReference>
<feature type="compositionally biased region" description="Basic and acidic residues" evidence="1">
    <location>
        <begin position="76"/>
        <end position="94"/>
    </location>
</feature>
<comment type="caution">
    <text evidence="2">The sequence shown here is derived from an EMBL/GenBank/DDBJ whole genome shotgun (WGS) entry which is preliminary data.</text>
</comment>
<sequence length="169" mass="17765">MSVQAARAIALRTGLRTVPRRAWRPQVNRILARRGYASAQEHGAKSSDTPWIIGALAVTVPGVAYLLSQSPKKSSHGGDHGGHGVKETKEDKQAEAAPPAEEAKEGSEAASNEGAKEESSQEQAATEESKSEESTTKGEEKSDDSSSGDEGSDTPESSDSESDKGSEEK</sequence>
<reference evidence="2 3" key="1">
    <citation type="journal article" date="2024" name="Commun. Biol.">
        <title>Comparative genomic analysis of thermophilic fungi reveals convergent evolutionary adaptations and gene losses.</title>
        <authorList>
            <person name="Steindorff A.S."/>
            <person name="Aguilar-Pontes M.V."/>
            <person name="Robinson A.J."/>
            <person name="Andreopoulos B."/>
            <person name="LaButti K."/>
            <person name="Kuo A."/>
            <person name="Mondo S."/>
            <person name="Riley R."/>
            <person name="Otillar R."/>
            <person name="Haridas S."/>
            <person name="Lipzen A."/>
            <person name="Grimwood J."/>
            <person name="Schmutz J."/>
            <person name="Clum A."/>
            <person name="Reid I.D."/>
            <person name="Moisan M.C."/>
            <person name="Butler G."/>
            <person name="Nguyen T.T.M."/>
            <person name="Dewar K."/>
            <person name="Conant G."/>
            <person name="Drula E."/>
            <person name="Henrissat B."/>
            <person name="Hansel C."/>
            <person name="Singer S."/>
            <person name="Hutchinson M.I."/>
            <person name="de Vries R.P."/>
            <person name="Natvig D.O."/>
            <person name="Powell A.J."/>
            <person name="Tsang A."/>
            <person name="Grigoriev I.V."/>
        </authorList>
    </citation>
    <scope>NUCLEOTIDE SEQUENCE [LARGE SCALE GENOMIC DNA]</scope>
    <source>
        <strain evidence="2 3">ATCC 24622</strain>
    </source>
</reference>